<feature type="domain" description="C2H2-type" evidence="8">
    <location>
        <begin position="606"/>
        <end position="634"/>
    </location>
</feature>
<dbReference type="PANTHER" id="PTHR24408">
    <property type="entry name" value="ZINC FINGER PROTEIN"/>
    <property type="match status" value="1"/>
</dbReference>
<keyword evidence="7" id="KW-0732">Signal</keyword>
<feature type="domain" description="C2H2-type" evidence="8">
    <location>
        <begin position="548"/>
        <end position="576"/>
    </location>
</feature>
<dbReference type="Proteomes" id="UP001208570">
    <property type="component" value="Unassembled WGS sequence"/>
</dbReference>
<keyword evidence="10" id="KW-1185">Reference proteome</keyword>
<comment type="caution">
    <text evidence="9">The sequence shown here is derived from an EMBL/GenBank/DDBJ whole genome shotgun (WGS) entry which is preliminary data.</text>
</comment>
<feature type="region of interest" description="Disordered" evidence="6">
    <location>
        <begin position="451"/>
        <end position="487"/>
    </location>
</feature>
<feature type="domain" description="C2H2-type" evidence="8">
    <location>
        <begin position="411"/>
        <end position="439"/>
    </location>
</feature>
<evidence type="ECO:0000256" key="4">
    <source>
        <dbReference type="ARBA" id="ARBA00022833"/>
    </source>
</evidence>
<feature type="region of interest" description="Disordered" evidence="6">
    <location>
        <begin position="96"/>
        <end position="124"/>
    </location>
</feature>
<dbReference type="Pfam" id="PF00096">
    <property type="entry name" value="zf-C2H2"/>
    <property type="match status" value="5"/>
</dbReference>
<evidence type="ECO:0000256" key="5">
    <source>
        <dbReference type="PROSITE-ProRule" id="PRU00042"/>
    </source>
</evidence>
<proteinExistence type="predicted"/>
<dbReference type="InterPro" id="IPR036236">
    <property type="entry name" value="Znf_C2H2_sf"/>
</dbReference>
<evidence type="ECO:0000313" key="9">
    <source>
        <dbReference type="EMBL" id="KAK2163696.1"/>
    </source>
</evidence>
<evidence type="ECO:0000256" key="1">
    <source>
        <dbReference type="ARBA" id="ARBA00022723"/>
    </source>
</evidence>
<evidence type="ECO:0000256" key="2">
    <source>
        <dbReference type="ARBA" id="ARBA00022737"/>
    </source>
</evidence>
<dbReference type="SUPFAM" id="SSF57667">
    <property type="entry name" value="beta-beta-alpha zinc fingers"/>
    <property type="match status" value="5"/>
</dbReference>
<dbReference type="PROSITE" id="PS00028">
    <property type="entry name" value="ZINC_FINGER_C2H2_1"/>
    <property type="match status" value="8"/>
</dbReference>
<keyword evidence="2" id="KW-0677">Repeat</keyword>
<feature type="domain" description="C2H2-type" evidence="8">
    <location>
        <begin position="576"/>
        <end position="604"/>
    </location>
</feature>
<evidence type="ECO:0000313" key="10">
    <source>
        <dbReference type="Proteomes" id="UP001208570"/>
    </source>
</evidence>
<reference evidence="9" key="1">
    <citation type="journal article" date="2023" name="Mol. Biol. Evol.">
        <title>Third-Generation Sequencing Reveals the Adaptive Role of the Epigenome in Three Deep-Sea Polychaetes.</title>
        <authorList>
            <person name="Perez M."/>
            <person name="Aroh O."/>
            <person name="Sun Y."/>
            <person name="Lan Y."/>
            <person name="Juniper S.K."/>
            <person name="Young C.R."/>
            <person name="Angers B."/>
            <person name="Qian P.Y."/>
        </authorList>
    </citation>
    <scope>NUCLEOTIDE SEQUENCE</scope>
    <source>
        <strain evidence="9">P08H-3</strain>
    </source>
</reference>
<feature type="compositionally biased region" description="Basic residues" evidence="6">
    <location>
        <begin position="472"/>
        <end position="482"/>
    </location>
</feature>
<feature type="domain" description="C2H2-type" evidence="8">
    <location>
        <begin position="636"/>
        <end position="664"/>
    </location>
</feature>
<evidence type="ECO:0000259" key="8">
    <source>
        <dbReference type="PROSITE" id="PS50157"/>
    </source>
</evidence>
<evidence type="ECO:0000256" key="6">
    <source>
        <dbReference type="SAM" id="MobiDB-lite"/>
    </source>
</evidence>
<gene>
    <name evidence="9" type="ORF">LSH36_75g10007</name>
</gene>
<accession>A0AAD9K2G7</accession>
<dbReference type="Gene3D" id="3.30.160.60">
    <property type="entry name" value="Classic Zinc Finger"/>
    <property type="match status" value="5"/>
</dbReference>
<feature type="domain" description="C2H2-type" evidence="8">
    <location>
        <begin position="383"/>
        <end position="410"/>
    </location>
</feature>
<feature type="domain" description="C2H2-type" evidence="8">
    <location>
        <begin position="440"/>
        <end position="467"/>
    </location>
</feature>
<dbReference type="AlphaFoldDB" id="A0AAD9K2G7"/>
<keyword evidence="4" id="KW-0862">Zinc</keyword>
<feature type="chain" id="PRO_5042223649" description="C2H2-type domain-containing protein" evidence="7">
    <location>
        <begin position="26"/>
        <end position="843"/>
    </location>
</feature>
<feature type="signal peptide" evidence="7">
    <location>
        <begin position="1"/>
        <end position="25"/>
    </location>
</feature>
<protein>
    <recommendedName>
        <fullName evidence="8">C2H2-type domain-containing protein</fullName>
    </recommendedName>
</protein>
<dbReference type="PROSITE" id="PS50157">
    <property type="entry name" value="ZINC_FINGER_C2H2_2"/>
    <property type="match status" value="9"/>
</dbReference>
<dbReference type="SMART" id="SM00355">
    <property type="entry name" value="ZnF_C2H2"/>
    <property type="match status" value="12"/>
</dbReference>
<dbReference type="GO" id="GO:0008270">
    <property type="term" value="F:zinc ion binding"/>
    <property type="evidence" value="ECO:0007669"/>
    <property type="project" value="UniProtKB-KW"/>
</dbReference>
<feature type="domain" description="C2H2-type" evidence="8">
    <location>
        <begin position="320"/>
        <end position="348"/>
    </location>
</feature>
<keyword evidence="3 5" id="KW-0863">Zinc-finger</keyword>
<sequence length="843" mass="96812">MRQRRSLRLLGSSLLLELPISVFEACSQLTAGDSLELFGSAKRSDVAAEEIKLCVKKAFHSVCFELRGVEAGQPFEELLRDSWKCVVAELPKKKVTAGTGRKNTRKNHHRANMTNGEEGEQDNKKDLVNEKKLTEKNSSCSSSASLNSTLSSLAINLAHHTPENVKEELSTSMDIIREGNTLDGSLSALSADNPSRSLACSIECKLEDSREVSCSACGKNFSSSKMPLRSLHIHQKRYCVAYWNMPAVSRKRNARTDHVDCRSHNKLSSRRNSSIADGRKSFISSRNQCTYCSQTFTSRIARNRHEIFVCSQNPDVVKPHTCKLCRRSFLTNVKLIEHMSEKHENKEVVMQEKKCEQCGMTFKRANSLYVHRRTAHKIKEPKYHCTHCGKAFHFKDPYNMHVATHSEERPQLCPNCGKRFKNRDQLLKHRNRIHLDKWPYRCEKCGHGMDTKKSLSTHQCHRARRNPDGSHRPNKYPKKLPKKQASSEVLLVKNSEKPSKIEMPKVSCTICGQWRKNNETLLKHVHQKHADAQNYEEVVNLLCELIRVKCSVCEKEFRSAKTLREHVQNVHANEQCACQYCGKIFRTASHVKAHIKNVHQSMPARHACDQCPSVFKSRKNLIWHIRYQHMKLERKYKCPQCDFKYAFDKQYYEHRTRVHEPKKQECPWCRYRCATRWYMNKHMKNCARGRGRYHKLDTNGEELVAPCDQTTDIQSEKSVAIKSEIPDVLVQLEGDQVIVEEKPIDQKQLLEQLAQGAVLSPSSNDEEGRTTAVMKPLDQQTIIELPASWNEKTVPENVSLEEITCVDRATEQLVSNDIQQYCIIQEDGSKQIIQLVYADVSSE</sequence>
<evidence type="ECO:0000256" key="3">
    <source>
        <dbReference type="ARBA" id="ARBA00022771"/>
    </source>
</evidence>
<dbReference type="InterPro" id="IPR013087">
    <property type="entry name" value="Znf_C2H2_type"/>
</dbReference>
<feature type="domain" description="C2H2-type" evidence="8">
    <location>
        <begin position="353"/>
        <end position="381"/>
    </location>
</feature>
<dbReference type="PANTHER" id="PTHR24408:SF58">
    <property type="entry name" value="TRANSCRIPTION FACTOR (TFIIIA), PUTATIVE (AFU_ORTHOLOGUE AFUA_1G05150)-RELATED"/>
    <property type="match status" value="1"/>
</dbReference>
<evidence type="ECO:0000256" key="7">
    <source>
        <dbReference type="SAM" id="SignalP"/>
    </source>
</evidence>
<dbReference type="GO" id="GO:0043565">
    <property type="term" value="F:sequence-specific DNA binding"/>
    <property type="evidence" value="ECO:0007669"/>
    <property type="project" value="TreeGrafter"/>
</dbReference>
<dbReference type="EMBL" id="JAODUP010000075">
    <property type="protein sequence ID" value="KAK2163696.1"/>
    <property type="molecule type" value="Genomic_DNA"/>
</dbReference>
<dbReference type="GO" id="GO:0005634">
    <property type="term" value="C:nucleus"/>
    <property type="evidence" value="ECO:0007669"/>
    <property type="project" value="TreeGrafter"/>
</dbReference>
<organism evidence="9 10">
    <name type="scientific">Paralvinella palmiformis</name>
    <dbReference type="NCBI Taxonomy" id="53620"/>
    <lineage>
        <taxon>Eukaryota</taxon>
        <taxon>Metazoa</taxon>
        <taxon>Spiralia</taxon>
        <taxon>Lophotrochozoa</taxon>
        <taxon>Annelida</taxon>
        <taxon>Polychaeta</taxon>
        <taxon>Sedentaria</taxon>
        <taxon>Canalipalpata</taxon>
        <taxon>Terebellida</taxon>
        <taxon>Terebelliformia</taxon>
        <taxon>Alvinellidae</taxon>
        <taxon>Paralvinella</taxon>
    </lineage>
</organism>
<feature type="compositionally biased region" description="Basic residues" evidence="6">
    <location>
        <begin position="102"/>
        <end position="111"/>
    </location>
</feature>
<dbReference type="GO" id="GO:0000981">
    <property type="term" value="F:DNA-binding transcription factor activity, RNA polymerase II-specific"/>
    <property type="evidence" value="ECO:0007669"/>
    <property type="project" value="TreeGrafter"/>
</dbReference>
<name>A0AAD9K2G7_9ANNE</name>
<keyword evidence="1" id="KW-0479">Metal-binding</keyword>